<dbReference type="OrthoDB" id="78677at2759"/>
<dbReference type="STRING" id="112090.W4FRQ6"/>
<dbReference type="CDD" id="cd00024">
    <property type="entry name" value="CD_CSD"/>
    <property type="match status" value="1"/>
</dbReference>
<dbReference type="Gene3D" id="2.40.50.40">
    <property type="match status" value="1"/>
</dbReference>
<dbReference type="GeneID" id="20816313"/>
<accession>W4FRQ6</accession>
<gene>
    <name evidence="2" type="ORF">H257_14317</name>
</gene>
<dbReference type="PROSITE" id="PS50013">
    <property type="entry name" value="CHROMO_2"/>
    <property type="match status" value="1"/>
</dbReference>
<evidence type="ECO:0000259" key="1">
    <source>
        <dbReference type="PROSITE" id="PS50013"/>
    </source>
</evidence>
<dbReference type="VEuPathDB" id="FungiDB:H257_14317"/>
<proteinExistence type="predicted"/>
<protein>
    <recommendedName>
        <fullName evidence="1">Chromo domain-containing protein</fullName>
    </recommendedName>
</protein>
<feature type="domain" description="Chromo" evidence="1">
    <location>
        <begin position="146"/>
        <end position="199"/>
    </location>
</feature>
<dbReference type="AlphaFoldDB" id="W4FRQ6"/>
<evidence type="ECO:0000313" key="2">
    <source>
        <dbReference type="EMBL" id="ETV70152.1"/>
    </source>
</evidence>
<reference evidence="2" key="1">
    <citation type="submission" date="2013-12" db="EMBL/GenBank/DDBJ databases">
        <title>The Genome Sequence of Aphanomyces astaci APO3.</title>
        <authorList>
            <consortium name="The Broad Institute Genomics Platform"/>
            <person name="Russ C."/>
            <person name="Tyler B."/>
            <person name="van West P."/>
            <person name="Dieguez-Uribeondo J."/>
            <person name="Young S.K."/>
            <person name="Zeng Q."/>
            <person name="Gargeya S."/>
            <person name="Fitzgerald M."/>
            <person name="Abouelleil A."/>
            <person name="Alvarado L."/>
            <person name="Chapman S.B."/>
            <person name="Gainer-Dewar J."/>
            <person name="Goldberg J."/>
            <person name="Griggs A."/>
            <person name="Gujja S."/>
            <person name="Hansen M."/>
            <person name="Howarth C."/>
            <person name="Imamovic A."/>
            <person name="Ireland A."/>
            <person name="Larimer J."/>
            <person name="McCowan C."/>
            <person name="Murphy C."/>
            <person name="Pearson M."/>
            <person name="Poon T.W."/>
            <person name="Priest M."/>
            <person name="Roberts A."/>
            <person name="Saif S."/>
            <person name="Shea T."/>
            <person name="Sykes S."/>
            <person name="Wortman J."/>
            <person name="Nusbaum C."/>
            <person name="Birren B."/>
        </authorList>
    </citation>
    <scope>NUCLEOTIDE SEQUENCE [LARGE SCALE GENOMIC DNA]</scope>
    <source>
        <strain evidence="2">APO3</strain>
    </source>
</reference>
<dbReference type="InterPro" id="IPR016197">
    <property type="entry name" value="Chromo-like_dom_sf"/>
</dbReference>
<dbReference type="EMBL" id="KI913169">
    <property type="protein sequence ID" value="ETV70152.1"/>
    <property type="molecule type" value="Genomic_DNA"/>
</dbReference>
<dbReference type="InterPro" id="IPR000953">
    <property type="entry name" value="Chromo/chromo_shadow_dom"/>
</dbReference>
<name>W4FRQ6_APHAT</name>
<dbReference type="RefSeq" id="XP_009840383.1">
    <property type="nucleotide sequence ID" value="XM_009842081.1"/>
</dbReference>
<organism evidence="2">
    <name type="scientific">Aphanomyces astaci</name>
    <name type="common">Crayfish plague agent</name>
    <dbReference type="NCBI Taxonomy" id="112090"/>
    <lineage>
        <taxon>Eukaryota</taxon>
        <taxon>Sar</taxon>
        <taxon>Stramenopiles</taxon>
        <taxon>Oomycota</taxon>
        <taxon>Saprolegniomycetes</taxon>
        <taxon>Saprolegniales</taxon>
        <taxon>Verrucalvaceae</taxon>
        <taxon>Aphanomyces</taxon>
    </lineage>
</organism>
<sequence length="222" mass="25183">MTMLPPGHALSAYRVVDEVQEVPEASLARLPRDQLHREAAKTSATLRDNERARRNKKPNVKQFFFNLGDYVLVGQVSEAFAKKLQVQWLGPRQIVTIVRDWVYRIEDLRNGAITTHHASRLKFFAARDLLVTQALTDHVAYVEGGHLVEFFLDCRFDRPTHSWMLRVKWLGIDFLEASWEPAADMATDVPVIVAAYLRKVSRGNGNVAKLKTALAISHPDVV</sequence>
<dbReference type="SUPFAM" id="SSF54160">
    <property type="entry name" value="Chromo domain-like"/>
    <property type="match status" value="1"/>
</dbReference>